<evidence type="ECO:0000313" key="2">
    <source>
        <dbReference type="EMBL" id="CAA7261507.1"/>
    </source>
</evidence>
<sequence>MDFDAAWCPACDRQIQPKRYTVLVQPTTTAPPPPPPSSPRKKAAVNKKGGLVNGTGRVRPNGTIKQSPPAAPAPPPKTRTVIDQGPLPLYCSDECQLADLTRRTAAPFDPSREEPVSAAPVKPKKKTAFTTAPSESGSDTSNESKPLSSIERLAQMYNFPPLPPPPPTYEEPVYDYPPEEYNSGIMMAGRLISSLSAPPAKPHVGRYRPAPEPYKVVPGWSDGSNAWRSTVYSFSAPKSAQDPFNRDSTAKSYGSFTAASHRSRPVSQTLSAPSASSAPSHSQSDDMLAKFGQNFARRSESRTSLYAGSAATPSSPSSAHSLPVRRERSIVPPSAEGKLPGSRRKAQGAQRIECIALQRLERDSDDDFDAFDTFATRRPTIETRSWSYDNVKTYPIMQLPPKTIKKVETQLIDGEERQVEVEVEVPQERKRLFLFAPTTRISQ</sequence>
<dbReference type="OrthoDB" id="3365472at2759"/>
<feature type="region of interest" description="Disordered" evidence="1">
    <location>
        <begin position="237"/>
        <end position="285"/>
    </location>
</feature>
<feature type="compositionally biased region" description="Low complexity" evidence="1">
    <location>
        <begin position="309"/>
        <end position="322"/>
    </location>
</feature>
<comment type="caution">
    <text evidence="2">The sequence shown here is derived from an EMBL/GenBank/DDBJ whole genome shotgun (WGS) entry which is preliminary data.</text>
</comment>
<keyword evidence="3" id="KW-1185">Reference proteome</keyword>
<protein>
    <submittedName>
        <fullName evidence="2">Uncharacterized protein</fullName>
    </submittedName>
</protein>
<feature type="region of interest" description="Disordered" evidence="1">
    <location>
        <begin position="23"/>
        <end position="88"/>
    </location>
</feature>
<dbReference type="EMBL" id="CACVBS010000033">
    <property type="protein sequence ID" value="CAA7261507.1"/>
    <property type="molecule type" value="Genomic_DNA"/>
</dbReference>
<evidence type="ECO:0000256" key="1">
    <source>
        <dbReference type="SAM" id="MobiDB-lite"/>
    </source>
</evidence>
<feature type="compositionally biased region" description="Polar residues" evidence="1">
    <location>
        <begin position="135"/>
        <end position="147"/>
    </location>
</feature>
<dbReference type="Proteomes" id="UP000467700">
    <property type="component" value="Unassembled WGS sequence"/>
</dbReference>
<proteinExistence type="predicted"/>
<feature type="compositionally biased region" description="Polar residues" evidence="1">
    <location>
        <begin position="250"/>
        <end position="270"/>
    </location>
</feature>
<feature type="compositionally biased region" description="Pro residues" evidence="1">
    <location>
        <begin position="29"/>
        <end position="38"/>
    </location>
</feature>
<feature type="compositionally biased region" description="Low complexity" evidence="1">
    <location>
        <begin position="271"/>
        <end position="282"/>
    </location>
</feature>
<name>A0A8S0XNY3_CYCAE</name>
<gene>
    <name evidence="2" type="ORF">AAE3_LOCUS3809</name>
</gene>
<accession>A0A8S0XNY3</accession>
<feature type="region of interest" description="Disordered" evidence="1">
    <location>
        <begin position="302"/>
        <end position="348"/>
    </location>
</feature>
<reference evidence="2 3" key="1">
    <citation type="submission" date="2020-01" db="EMBL/GenBank/DDBJ databases">
        <authorList>
            <person name="Gupta K D."/>
        </authorList>
    </citation>
    <scope>NUCLEOTIDE SEQUENCE [LARGE SCALE GENOMIC DNA]</scope>
</reference>
<organism evidence="2 3">
    <name type="scientific">Cyclocybe aegerita</name>
    <name type="common">Black poplar mushroom</name>
    <name type="synonym">Agrocybe aegerita</name>
    <dbReference type="NCBI Taxonomy" id="1973307"/>
    <lineage>
        <taxon>Eukaryota</taxon>
        <taxon>Fungi</taxon>
        <taxon>Dikarya</taxon>
        <taxon>Basidiomycota</taxon>
        <taxon>Agaricomycotina</taxon>
        <taxon>Agaricomycetes</taxon>
        <taxon>Agaricomycetidae</taxon>
        <taxon>Agaricales</taxon>
        <taxon>Agaricineae</taxon>
        <taxon>Bolbitiaceae</taxon>
        <taxon>Cyclocybe</taxon>
    </lineage>
</organism>
<evidence type="ECO:0000313" key="3">
    <source>
        <dbReference type="Proteomes" id="UP000467700"/>
    </source>
</evidence>
<dbReference type="AlphaFoldDB" id="A0A8S0XNY3"/>
<feature type="region of interest" description="Disordered" evidence="1">
    <location>
        <begin position="102"/>
        <end position="151"/>
    </location>
</feature>